<name>A0AAW1K1A9_POPJA</name>
<protein>
    <submittedName>
        <fullName evidence="1">Uncharacterized protein</fullName>
    </submittedName>
</protein>
<accession>A0AAW1K1A9</accession>
<gene>
    <name evidence="1" type="ORF">QE152_g25523</name>
</gene>
<dbReference type="AlphaFoldDB" id="A0AAW1K1A9"/>
<dbReference type="EMBL" id="JASPKY010000282">
    <property type="protein sequence ID" value="KAK9711316.1"/>
    <property type="molecule type" value="Genomic_DNA"/>
</dbReference>
<organism evidence="1 2">
    <name type="scientific">Popillia japonica</name>
    <name type="common">Japanese beetle</name>
    <dbReference type="NCBI Taxonomy" id="7064"/>
    <lineage>
        <taxon>Eukaryota</taxon>
        <taxon>Metazoa</taxon>
        <taxon>Ecdysozoa</taxon>
        <taxon>Arthropoda</taxon>
        <taxon>Hexapoda</taxon>
        <taxon>Insecta</taxon>
        <taxon>Pterygota</taxon>
        <taxon>Neoptera</taxon>
        <taxon>Endopterygota</taxon>
        <taxon>Coleoptera</taxon>
        <taxon>Polyphaga</taxon>
        <taxon>Scarabaeiformia</taxon>
        <taxon>Scarabaeidae</taxon>
        <taxon>Rutelinae</taxon>
        <taxon>Popillia</taxon>
    </lineage>
</organism>
<keyword evidence="2" id="KW-1185">Reference proteome</keyword>
<sequence>MSVFMVTDDFVVVTCLLPKGKDGYLTDFAYLQFLSLPDFGQLSSRLFEIITSVNMKFELITNENDVWIGRIILRRKLYALSGLILCL</sequence>
<comment type="caution">
    <text evidence="1">The sequence shown here is derived from an EMBL/GenBank/DDBJ whole genome shotgun (WGS) entry which is preliminary data.</text>
</comment>
<evidence type="ECO:0000313" key="1">
    <source>
        <dbReference type="EMBL" id="KAK9711316.1"/>
    </source>
</evidence>
<proteinExistence type="predicted"/>
<dbReference type="Proteomes" id="UP001458880">
    <property type="component" value="Unassembled WGS sequence"/>
</dbReference>
<evidence type="ECO:0000313" key="2">
    <source>
        <dbReference type="Proteomes" id="UP001458880"/>
    </source>
</evidence>
<reference evidence="1 2" key="1">
    <citation type="journal article" date="2024" name="BMC Genomics">
        <title>De novo assembly and annotation of Popillia japonica's genome with initial clues to its potential as an invasive pest.</title>
        <authorList>
            <person name="Cucini C."/>
            <person name="Boschi S."/>
            <person name="Funari R."/>
            <person name="Cardaioli E."/>
            <person name="Iannotti N."/>
            <person name="Marturano G."/>
            <person name="Paoli F."/>
            <person name="Bruttini M."/>
            <person name="Carapelli A."/>
            <person name="Frati F."/>
            <person name="Nardi F."/>
        </authorList>
    </citation>
    <scope>NUCLEOTIDE SEQUENCE [LARGE SCALE GENOMIC DNA]</scope>
    <source>
        <strain evidence="1">DMR45628</strain>
    </source>
</reference>